<evidence type="ECO:0000259" key="16">
    <source>
        <dbReference type="PROSITE" id="PS50011"/>
    </source>
</evidence>
<name>A0AAQ3KPI8_9LILI</name>
<sequence length="800" mass="88656">MSLAISGRARSRGLEKKSEEEEEEAQHIQRDAALFAAVNDALYCNSGGIPLITSSCVLKEGNSQKDTTRKGMFLQTQVLLLTAAIVVSSAATASVSLLGCPSKCGNIDVPYPFGLTPNCSLDERFQLSCLDSRLFCNANLELKTIDLSSGQTRAYGSMFSECDKGASVNPNWPQQIDLTSSPYSLSSTGNKFTAIGCGTLAQFNATSSLNASSASLAAGCLSVCYSETTRNFTNGLCSGAGCCQTTIPSGITYFTVTFSTLGSRPRDNLCRYAFLAEQNWYNFSESDLRRVSFTTRIPIVLDWSVADLKCNEAKHNLTSYACKSKNSICVEIPSKGGFGYYCNCERGYQGNPYLINGCQEVDMCADVERSWCYYQCTNLPSGSNKCTCPEGKIGDPRRQGGCVTPLNRARTIIITSVGIGGGSFLLLVTTTVLWRILKDRSVRKRKQKCFQRNLELLRKEQSSSDANLIERMKIYDLDELEKATNNFDKTRIIGGGGHGHVYKGILSDQRVVAIKRPRITNQAELGQFINEVFILSQTNHRNVVTFFGCCLQTEVPLLVFEFISGGTLCDHLIDNQNYSPLSFEDRLRIATEVARALHYLHSEASITIFHRDIKSSNILLDERNTAKLADFGASRSVPLERTSITTVVQGTYGYLDPEYHQTGRLTEKSDVYSFGVIMVELLTGRIAIPYQQNNVSKYLIMEFLVSLKEKSFFKILDPQVLKEGTEEEIEIFARLAQICLRLNGSERPTMKEVVDKLEAMRKKRLKGDDVNPWLNREDISLGGITPFEPSASSRIWPLGE</sequence>
<dbReference type="GO" id="GO:0005524">
    <property type="term" value="F:ATP binding"/>
    <property type="evidence" value="ECO:0007669"/>
    <property type="project" value="UniProtKB-UniRule"/>
</dbReference>
<dbReference type="CDD" id="cd14066">
    <property type="entry name" value="STKc_IRAK"/>
    <property type="match status" value="1"/>
</dbReference>
<dbReference type="FunFam" id="3.30.200.20:FF:000043">
    <property type="entry name" value="Wall-associated receptor kinase 2"/>
    <property type="match status" value="1"/>
</dbReference>
<evidence type="ECO:0000256" key="14">
    <source>
        <dbReference type="SAM" id="MobiDB-lite"/>
    </source>
</evidence>
<dbReference type="InterPro" id="IPR045274">
    <property type="entry name" value="WAK-like"/>
</dbReference>
<dbReference type="EMBL" id="CP136895">
    <property type="protein sequence ID" value="WOL09626.1"/>
    <property type="molecule type" value="Genomic_DNA"/>
</dbReference>
<keyword evidence="9 15" id="KW-1133">Transmembrane helix</keyword>
<keyword evidence="10 15" id="KW-0472">Membrane</keyword>
<dbReference type="Gene3D" id="3.30.200.20">
    <property type="entry name" value="Phosphorylase Kinase, domain 1"/>
    <property type="match status" value="1"/>
</dbReference>
<reference evidence="17 18" key="1">
    <citation type="submission" date="2023-10" db="EMBL/GenBank/DDBJ databases">
        <title>Chromosome-scale genome assembly provides insights into flower coloration mechanisms of Canna indica.</title>
        <authorList>
            <person name="Li C."/>
        </authorList>
    </citation>
    <scope>NUCLEOTIDE SEQUENCE [LARGE SCALE GENOMIC DNA]</scope>
    <source>
        <tissue evidence="17">Flower</tissue>
    </source>
</reference>
<dbReference type="InterPro" id="IPR011009">
    <property type="entry name" value="Kinase-like_dom_sf"/>
</dbReference>
<dbReference type="FunFam" id="1.10.510.10:FF:000084">
    <property type="entry name" value="Wall-associated receptor kinase 2"/>
    <property type="match status" value="1"/>
</dbReference>
<evidence type="ECO:0000256" key="12">
    <source>
        <dbReference type="ARBA" id="ARBA00023180"/>
    </source>
</evidence>
<evidence type="ECO:0000313" key="17">
    <source>
        <dbReference type="EMBL" id="WOL09626.1"/>
    </source>
</evidence>
<dbReference type="Proteomes" id="UP001327560">
    <property type="component" value="Chromosome 6"/>
</dbReference>
<dbReference type="GO" id="GO:0007166">
    <property type="term" value="P:cell surface receptor signaling pathway"/>
    <property type="evidence" value="ECO:0007669"/>
    <property type="project" value="InterPro"/>
</dbReference>
<evidence type="ECO:0000256" key="3">
    <source>
        <dbReference type="ARBA" id="ARBA00022679"/>
    </source>
</evidence>
<dbReference type="InterPro" id="IPR008271">
    <property type="entry name" value="Ser/Thr_kinase_AS"/>
</dbReference>
<proteinExistence type="predicted"/>
<keyword evidence="18" id="KW-1185">Reference proteome</keyword>
<organism evidence="17 18">
    <name type="scientific">Canna indica</name>
    <name type="common">Indian-shot</name>
    <dbReference type="NCBI Taxonomy" id="4628"/>
    <lineage>
        <taxon>Eukaryota</taxon>
        <taxon>Viridiplantae</taxon>
        <taxon>Streptophyta</taxon>
        <taxon>Embryophyta</taxon>
        <taxon>Tracheophyta</taxon>
        <taxon>Spermatophyta</taxon>
        <taxon>Magnoliopsida</taxon>
        <taxon>Liliopsida</taxon>
        <taxon>Zingiberales</taxon>
        <taxon>Cannaceae</taxon>
        <taxon>Canna</taxon>
    </lineage>
</organism>
<dbReference type="PROSITE" id="PS00108">
    <property type="entry name" value="PROTEIN_KINASE_ST"/>
    <property type="match status" value="1"/>
</dbReference>
<comment type="subcellular location">
    <subcellularLocation>
        <location evidence="1">Membrane</location>
        <topology evidence="1">Single-pass type I membrane protein</topology>
    </subcellularLocation>
</comment>
<evidence type="ECO:0000256" key="4">
    <source>
        <dbReference type="ARBA" id="ARBA00022692"/>
    </source>
</evidence>
<dbReference type="PROSITE" id="PS00107">
    <property type="entry name" value="PROTEIN_KINASE_ATP"/>
    <property type="match status" value="1"/>
</dbReference>
<evidence type="ECO:0000256" key="6">
    <source>
        <dbReference type="ARBA" id="ARBA00022741"/>
    </source>
</evidence>
<dbReference type="InterPro" id="IPR025287">
    <property type="entry name" value="WAK_GUB"/>
</dbReference>
<evidence type="ECO:0000313" key="18">
    <source>
        <dbReference type="Proteomes" id="UP001327560"/>
    </source>
</evidence>
<keyword evidence="2" id="KW-0723">Serine/threonine-protein kinase</keyword>
<dbReference type="Pfam" id="PF13947">
    <property type="entry name" value="GUB_WAK_bind"/>
    <property type="match status" value="1"/>
</dbReference>
<evidence type="ECO:0000256" key="8">
    <source>
        <dbReference type="ARBA" id="ARBA00022840"/>
    </source>
</evidence>
<evidence type="ECO:0000256" key="5">
    <source>
        <dbReference type="ARBA" id="ARBA00022729"/>
    </source>
</evidence>
<keyword evidence="12" id="KW-0325">Glycoprotein</keyword>
<dbReference type="GO" id="GO:0005886">
    <property type="term" value="C:plasma membrane"/>
    <property type="evidence" value="ECO:0007669"/>
    <property type="project" value="TreeGrafter"/>
</dbReference>
<feature type="compositionally biased region" description="Basic and acidic residues" evidence="14">
    <location>
        <begin position="12"/>
        <end position="25"/>
    </location>
</feature>
<evidence type="ECO:0000256" key="15">
    <source>
        <dbReference type="SAM" id="Phobius"/>
    </source>
</evidence>
<dbReference type="Pfam" id="PF00069">
    <property type="entry name" value="Pkinase"/>
    <property type="match status" value="1"/>
</dbReference>
<accession>A0AAQ3KPI8</accession>
<evidence type="ECO:0000256" key="1">
    <source>
        <dbReference type="ARBA" id="ARBA00004479"/>
    </source>
</evidence>
<dbReference type="SMART" id="SM00220">
    <property type="entry name" value="S_TKc"/>
    <property type="match status" value="1"/>
</dbReference>
<feature type="binding site" evidence="13">
    <location>
        <position position="515"/>
    </location>
    <ligand>
        <name>ATP</name>
        <dbReference type="ChEBI" id="CHEBI:30616"/>
    </ligand>
</feature>
<dbReference type="GO" id="GO:0004674">
    <property type="term" value="F:protein serine/threonine kinase activity"/>
    <property type="evidence" value="ECO:0007669"/>
    <property type="project" value="UniProtKB-KW"/>
</dbReference>
<dbReference type="Gene3D" id="2.10.25.10">
    <property type="entry name" value="Laminin"/>
    <property type="match status" value="1"/>
</dbReference>
<dbReference type="PROSITE" id="PS50011">
    <property type="entry name" value="PROTEIN_KINASE_DOM"/>
    <property type="match status" value="1"/>
</dbReference>
<dbReference type="InterPro" id="IPR017441">
    <property type="entry name" value="Protein_kinase_ATP_BS"/>
</dbReference>
<dbReference type="PANTHER" id="PTHR27005">
    <property type="entry name" value="WALL-ASSOCIATED RECEPTOR KINASE-LIKE 21"/>
    <property type="match status" value="1"/>
</dbReference>
<gene>
    <name evidence="17" type="ORF">Cni_G18379</name>
</gene>
<keyword evidence="8 13" id="KW-0067">ATP-binding</keyword>
<feature type="region of interest" description="Disordered" evidence="14">
    <location>
        <begin position="1"/>
        <end position="25"/>
    </location>
</feature>
<keyword evidence="5" id="KW-0732">Signal</keyword>
<protein>
    <recommendedName>
        <fullName evidence="16">Protein kinase domain-containing protein</fullName>
    </recommendedName>
</protein>
<keyword evidence="3" id="KW-0808">Transferase</keyword>
<evidence type="ECO:0000256" key="11">
    <source>
        <dbReference type="ARBA" id="ARBA00023157"/>
    </source>
</evidence>
<evidence type="ECO:0000256" key="9">
    <source>
        <dbReference type="ARBA" id="ARBA00022989"/>
    </source>
</evidence>
<dbReference type="Gene3D" id="1.10.510.10">
    <property type="entry name" value="Transferase(Phosphotransferase) domain 1"/>
    <property type="match status" value="1"/>
</dbReference>
<evidence type="ECO:0000256" key="13">
    <source>
        <dbReference type="PROSITE-ProRule" id="PRU10141"/>
    </source>
</evidence>
<feature type="transmembrane region" description="Helical" evidence="15">
    <location>
        <begin position="78"/>
        <end position="99"/>
    </location>
</feature>
<evidence type="ECO:0000256" key="10">
    <source>
        <dbReference type="ARBA" id="ARBA00023136"/>
    </source>
</evidence>
<feature type="domain" description="Protein kinase" evidence="16">
    <location>
        <begin position="487"/>
        <end position="774"/>
    </location>
</feature>
<dbReference type="PANTHER" id="PTHR27005:SF283">
    <property type="entry name" value="OS02G0633066 PROTEIN"/>
    <property type="match status" value="1"/>
</dbReference>
<keyword evidence="11" id="KW-1015">Disulfide bond</keyword>
<evidence type="ECO:0000256" key="2">
    <source>
        <dbReference type="ARBA" id="ARBA00022527"/>
    </source>
</evidence>
<keyword evidence="4 15" id="KW-0812">Transmembrane</keyword>
<feature type="transmembrane region" description="Helical" evidence="15">
    <location>
        <begin position="412"/>
        <end position="437"/>
    </location>
</feature>
<dbReference type="GO" id="GO:0030247">
    <property type="term" value="F:polysaccharide binding"/>
    <property type="evidence" value="ECO:0007669"/>
    <property type="project" value="InterPro"/>
</dbReference>
<dbReference type="SUPFAM" id="SSF56112">
    <property type="entry name" value="Protein kinase-like (PK-like)"/>
    <property type="match status" value="1"/>
</dbReference>
<keyword evidence="6 13" id="KW-0547">Nucleotide-binding</keyword>
<keyword evidence="7" id="KW-0418">Kinase</keyword>
<dbReference type="AlphaFoldDB" id="A0AAQ3KPI8"/>
<dbReference type="InterPro" id="IPR000719">
    <property type="entry name" value="Prot_kinase_dom"/>
</dbReference>
<evidence type="ECO:0000256" key="7">
    <source>
        <dbReference type="ARBA" id="ARBA00022777"/>
    </source>
</evidence>